<feature type="transmembrane region" description="Helical" evidence="1">
    <location>
        <begin position="64"/>
        <end position="82"/>
    </location>
</feature>
<proteinExistence type="predicted"/>
<comment type="caution">
    <text evidence="3">The sequence shown here is derived from an EMBL/GenBank/DDBJ whole genome shotgun (WGS) entry which is preliminary data.</text>
</comment>
<keyword evidence="3" id="KW-0406">Ion transport</keyword>
<evidence type="ECO:0000313" key="3">
    <source>
        <dbReference type="EMBL" id="RLQ92427.1"/>
    </source>
</evidence>
<feature type="transmembrane region" description="Helical" evidence="1">
    <location>
        <begin position="32"/>
        <end position="52"/>
    </location>
</feature>
<dbReference type="InterPro" id="IPR013099">
    <property type="entry name" value="K_chnl_dom"/>
</dbReference>
<evidence type="ECO:0000259" key="2">
    <source>
        <dbReference type="Pfam" id="PF07885"/>
    </source>
</evidence>
<dbReference type="SUPFAM" id="SSF81324">
    <property type="entry name" value="Voltage-gated potassium channels"/>
    <property type="match status" value="1"/>
</dbReference>
<feature type="domain" description="Potassium channel" evidence="2">
    <location>
        <begin position="44"/>
        <end position="122"/>
    </location>
</feature>
<dbReference type="Proteomes" id="UP000276770">
    <property type="component" value="Unassembled WGS sequence"/>
</dbReference>
<dbReference type="GO" id="GO:0034220">
    <property type="term" value="P:monoatomic ion transmembrane transport"/>
    <property type="evidence" value="ECO:0007669"/>
    <property type="project" value="UniProtKB-KW"/>
</dbReference>
<keyword evidence="4" id="KW-1185">Reference proteome</keyword>
<evidence type="ECO:0000313" key="4">
    <source>
        <dbReference type="Proteomes" id="UP000276770"/>
    </source>
</evidence>
<dbReference type="EMBL" id="RCVZ01000018">
    <property type="protein sequence ID" value="RLQ92427.1"/>
    <property type="molecule type" value="Genomic_DNA"/>
</dbReference>
<keyword evidence="1" id="KW-0812">Transmembrane</keyword>
<gene>
    <name evidence="3" type="ORF">D9X91_19085</name>
</gene>
<dbReference type="Gene3D" id="1.10.287.70">
    <property type="match status" value="1"/>
</dbReference>
<dbReference type="Pfam" id="PF07885">
    <property type="entry name" value="Ion_trans_2"/>
    <property type="match status" value="1"/>
</dbReference>
<keyword evidence="3" id="KW-0407">Ion channel</keyword>
<keyword evidence="1" id="KW-0472">Membrane</keyword>
<keyword evidence="1" id="KW-1133">Transmembrane helix</keyword>
<evidence type="ECO:0000256" key="1">
    <source>
        <dbReference type="SAM" id="Phobius"/>
    </source>
</evidence>
<accession>A0A3L7JNM4</accession>
<reference evidence="3 4" key="1">
    <citation type="submission" date="2018-10" db="EMBL/GenBank/DDBJ databases">
        <title>Falsibacillus sp. genome draft.</title>
        <authorList>
            <person name="Shi S."/>
        </authorList>
    </citation>
    <scope>NUCLEOTIDE SEQUENCE [LARGE SCALE GENOMIC DNA]</scope>
    <source>
        <strain evidence="3 4">GY 10110</strain>
    </source>
</reference>
<organism evidence="3 4">
    <name type="scientific">Falsibacillus albus</name>
    <dbReference type="NCBI Taxonomy" id="2478915"/>
    <lineage>
        <taxon>Bacteria</taxon>
        <taxon>Bacillati</taxon>
        <taxon>Bacillota</taxon>
        <taxon>Bacilli</taxon>
        <taxon>Bacillales</taxon>
        <taxon>Bacillaceae</taxon>
        <taxon>Falsibacillus</taxon>
    </lineage>
</organism>
<name>A0A3L7JNM4_9BACI</name>
<sequence>MGAVVLCMILSMRTLFIPSKMKYKHVSFENLILISSIYCTLMIGFGLLYTMLEMKGMHVLSEGVNAGVGGFWQHLCTSFYFSAMTLFSVGYGDVVPIAAGRLLAGIEALIGYTIPAAFVMRTVMDFEKTHK</sequence>
<keyword evidence="3" id="KW-0813">Transport</keyword>
<dbReference type="AlphaFoldDB" id="A0A3L7JNM4"/>
<feature type="transmembrane region" description="Helical" evidence="1">
    <location>
        <begin position="102"/>
        <end position="123"/>
    </location>
</feature>
<dbReference type="OrthoDB" id="9813518at2"/>
<protein>
    <submittedName>
        <fullName evidence="3">Two pore domain potassium channel family protein</fullName>
    </submittedName>
</protein>